<dbReference type="EMBL" id="JAATEN010000006">
    <property type="protein sequence ID" value="NJQ00976.1"/>
    <property type="molecule type" value="Genomic_DNA"/>
</dbReference>
<gene>
    <name evidence="1" type="ORF">HCK00_10645</name>
</gene>
<proteinExistence type="predicted"/>
<reference evidence="1 2" key="1">
    <citation type="submission" date="2020-03" db="EMBL/GenBank/DDBJ databases">
        <title>WGS of actinomycetes isolated from Thailand.</title>
        <authorList>
            <person name="Thawai C."/>
        </authorList>
    </citation>
    <scope>NUCLEOTIDE SEQUENCE [LARGE SCALE GENOMIC DNA]</scope>
    <source>
        <strain evidence="1 2">PLAI 1-29</strain>
    </source>
</reference>
<keyword evidence="2" id="KW-1185">Reference proteome</keyword>
<accession>A0ABX1BTD7</accession>
<organism evidence="1 2">
    <name type="scientific">Streptomyces zingiberis</name>
    <dbReference type="NCBI Taxonomy" id="2053010"/>
    <lineage>
        <taxon>Bacteria</taxon>
        <taxon>Bacillati</taxon>
        <taxon>Actinomycetota</taxon>
        <taxon>Actinomycetes</taxon>
        <taxon>Kitasatosporales</taxon>
        <taxon>Streptomycetaceae</taxon>
        <taxon>Streptomyces</taxon>
    </lineage>
</organism>
<evidence type="ECO:0000313" key="1">
    <source>
        <dbReference type="EMBL" id="NJQ00976.1"/>
    </source>
</evidence>
<name>A0ABX1BTD7_9ACTN</name>
<evidence type="ECO:0000313" key="2">
    <source>
        <dbReference type="Proteomes" id="UP000695264"/>
    </source>
</evidence>
<comment type="caution">
    <text evidence="1">The sequence shown here is derived from an EMBL/GenBank/DDBJ whole genome shotgun (WGS) entry which is preliminary data.</text>
</comment>
<evidence type="ECO:0008006" key="3">
    <source>
        <dbReference type="Google" id="ProtNLM"/>
    </source>
</evidence>
<protein>
    <recommendedName>
        <fullName evidence="3">Lipoprotein</fullName>
    </recommendedName>
</protein>
<dbReference type="Proteomes" id="UP000695264">
    <property type="component" value="Unassembled WGS sequence"/>
</dbReference>
<sequence length="239" mass="25233">MPVAVLLLGVAAGGLTGCSEEPEDPDAGTNGVGRLTAGKIEKKARQEVGAAQAVRLSGNLVSKGRTYELDMRLRKDGGSGRVTSGSSTFELLRVEKDLYLKAGAEFWKSQSKNPGTADSEAAGKLDDKYVKVPATDPSYQRLSGFTDMGLLLDGVLALHGDRSKGDYTEVDGVRAIRVAGGGGTGGTLDVALEGKPYPLRFRRAGDAGVIRLTDWNKEFGLKAPEKDDVVDYGQKINTG</sequence>